<feature type="compositionally biased region" description="Basic and acidic residues" evidence="2">
    <location>
        <begin position="343"/>
        <end position="362"/>
    </location>
</feature>
<feature type="region of interest" description="Disordered" evidence="2">
    <location>
        <begin position="286"/>
        <end position="402"/>
    </location>
</feature>
<comment type="caution">
    <text evidence="4">The sequence shown here is derived from an EMBL/GenBank/DDBJ whole genome shotgun (WGS) entry which is preliminary data.</text>
</comment>
<accession>A0A2P4YU39</accession>
<name>A0A2P4YU39_9STRA</name>
<proteinExistence type="predicted"/>
<dbReference type="OrthoDB" id="128958at2759"/>
<dbReference type="InterPro" id="IPR036875">
    <property type="entry name" value="Znf_CCHC_sf"/>
</dbReference>
<dbReference type="PROSITE" id="PS50158">
    <property type="entry name" value="ZF_CCHC"/>
    <property type="match status" value="1"/>
</dbReference>
<evidence type="ECO:0000256" key="1">
    <source>
        <dbReference type="PROSITE-ProRule" id="PRU00047"/>
    </source>
</evidence>
<evidence type="ECO:0000313" key="5">
    <source>
        <dbReference type="Proteomes" id="UP000237271"/>
    </source>
</evidence>
<keyword evidence="1" id="KW-0479">Metal-binding</keyword>
<keyword evidence="1" id="KW-0863">Zinc-finger</keyword>
<keyword evidence="1" id="KW-0862">Zinc</keyword>
<reference evidence="4 5" key="1">
    <citation type="journal article" date="2017" name="Genome Biol. Evol.">
        <title>Phytophthora megakarya and P. palmivora, closely related causal agents of cacao black pod rot, underwent increases in genome sizes and gene numbers by different mechanisms.</title>
        <authorList>
            <person name="Ali S.S."/>
            <person name="Shao J."/>
            <person name="Lary D.J."/>
            <person name="Kronmiller B."/>
            <person name="Shen D."/>
            <person name="Strem M.D."/>
            <person name="Amoako-Attah I."/>
            <person name="Akrofi A.Y."/>
            <person name="Begoude B.A."/>
            <person name="Ten Hoopen G.M."/>
            <person name="Coulibaly K."/>
            <person name="Kebe B.I."/>
            <person name="Melnick R.L."/>
            <person name="Guiltinan M.J."/>
            <person name="Tyler B.M."/>
            <person name="Meinhardt L.W."/>
            <person name="Bailey B.A."/>
        </authorList>
    </citation>
    <scope>NUCLEOTIDE SEQUENCE [LARGE SCALE GENOMIC DNA]</scope>
    <source>
        <strain evidence="5">sbr112.9</strain>
    </source>
</reference>
<dbReference type="GO" id="GO:0008270">
    <property type="term" value="F:zinc ion binding"/>
    <property type="evidence" value="ECO:0007669"/>
    <property type="project" value="UniProtKB-KW"/>
</dbReference>
<dbReference type="InterPro" id="IPR001878">
    <property type="entry name" value="Znf_CCHC"/>
</dbReference>
<protein>
    <recommendedName>
        <fullName evidence="3">CCHC-type domain-containing protein</fullName>
    </recommendedName>
</protein>
<dbReference type="EMBL" id="NCKW01000110">
    <property type="protein sequence ID" value="POM81308.1"/>
    <property type="molecule type" value="Genomic_DNA"/>
</dbReference>
<feature type="domain" description="CCHC-type" evidence="3">
    <location>
        <begin position="220"/>
        <end position="235"/>
    </location>
</feature>
<evidence type="ECO:0000259" key="3">
    <source>
        <dbReference type="PROSITE" id="PS50158"/>
    </source>
</evidence>
<gene>
    <name evidence="4" type="ORF">PHPALM_740</name>
</gene>
<organism evidence="4 5">
    <name type="scientific">Phytophthora palmivora</name>
    <dbReference type="NCBI Taxonomy" id="4796"/>
    <lineage>
        <taxon>Eukaryota</taxon>
        <taxon>Sar</taxon>
        <taxon>Stramenopiles</taxon>
        <taxon>Oomycota</taxon>
        <taxon>Peronosporomycetes</taxon>
        <taxon>Peronosporales</taxon>
        <taxon>Peronosporaceae</taxon>
        <taxon>Phytophthora</taxon>
    </lineage>
</organism>
<evidence type="ECO:0000256" key="2">
    <source>
        <dbReference type="SAM" id="MobiDB-lite"/>
    </source>
</evidence>
<dbReference type="AlphaFoldDB" id="A0A2P4YU39"/>
<dbReference type="GO" id="GO:0003676">
    <property type="term" value="F:nucleic acid binding"/>
    <property type="evidence" value="ECO:0007669"/>
    <property type="project" value="InterPro"/>
</dbReference>
<evidence type="ECO:0000313" key="4">
    <source>
        <dbReference type="EMBL" id="POM81308.1"/>
    </source>
</evidence>
<keyword evidence="5" id="KW-1185">Reference proteome</keyword>
<sequence>MFHPGRYDEETIERLKTVCEQDTRGTQLREGTDDEWMIVTGLVEGTITCRKFPSFMAQLMRTEERLRILGTIQAQVEGHLWFSLKNEDPVPIAIRTTNGLLETIMTAAEARQTASALSEMLRVVKTASYDAVTNSVHLYFFTRGSAAKYGGWKVPFRKDTHVLHNMHVAPRGAENVWTRQDEPLIGANAVARTYTIKLINVSRFLVGSMLTSKQSSPSQCLACGDVGHFVRQCRKTPRELHGRDCLTVTEQDIRSRQVEPATFTSMAELKATIKAKLAAAIPLPEEGAKSRTVQKNHSKPEDQQWRTKVSRKTSSKQPVSSEEAKTETDEPPTPLQGLSADSNRYRHLQEVEETKPNQHEQAETETSDSAGYIIDLRSSADSNRGDLTEAEAPSPRDLKGPTPSELLLIKQEAQTQLETFEYRHPDRDLFIIPTSVMRDKEDVSKLTEREIETRLQLRSLNTPATGNCQAYAILQAYVAAPTRIRGSTAAHTTAALKRGIRAVALTDFEAKYTHEDRKATLHALNRGYTGMSRPNAAAEFKRYLEDYAASNSDAESVVPPENGAVMIRWAQQVHSCKRISTYSEHRKPMQLGHACTIHRLNVSGNESSTKETKKTRYRCWNA</sequence>
<dbReference type="SUPFAM" id="SSF57756">
    <property type="entry name" value="Retrovirus zinc finger-like domains"/>
    <property type="match status" value="1"/>
</dbReference>
<dbReference type="SMART" id="SM00343">
    <property type="entry name" value="ZnF_C2HC"/>
    <property type="match status" value="1"/>
</dbReference>
<dbReference type="Proteomes" id="UP000237271">
    <property type="component" value="Unassembled WGS sequence"/>
</dbReference>